<feature type="transmembrane region" description="Helical" evidence="1">
    <location>
        <begin position="6"/>
        <end position="31"/>
    </location>
</feature>
<keyword evidence="1" id="KW-0472">Membrane</keyword>
<keyword evidence="1" id="KW-1133">Transmembrane helix</keyword>
<gene>
    <name evidence="2" type="ORF">BSL78_12642</name>
</gene>
<reference evidence="2 3" key="1">
    <citation type="journal article" date="2017" name="PLoS Biol.">
        <title>The sea cucumber genome provides insights into morphological evolution and visceral regeneration.</title>
        <authorList>
            <person name="Zhang X."/>
            <person name="Sun L."/>
            <person name="Yuan J."/>
            <person name="Sun Y."/>
            <person name="Gao Y."/>
            <person name="Zhang L."/>
            <person name="Li S."/>
            <person name="Dai H."/>
            <person name="Hamel J.F."/>
            <person name="Liu C."/>
            <person name="Yu Y."/>
            <person name="Liu S."/>
            <person name="Lin W."/>
            <person name="Guo K."/>
            <person name="Jin S."/>
            <person name="Xu P."/>
            <person name="Storey K.B."/>
            <person name="Huan P."/>
            <person name="Zhang T."/>
            <person name="Zhou Y."/>
            <person name="Zhang J."/>
            <person name="Lin C."/>
            <person name="Li X."/>
            <person name="Xing L."/>
            <person name="Huo D."/>
            <person name="Sun M."/>
            <person name="Wang L."/>
            <person name="Mercier A."/>
            <person name="Li F."/>
            <person name="Yang H."/>
            <person name="Xiang J."/>
        </authorList>
    </citation>
    <scope>NUCLEOTIDE SEQUENCE [LARGE SCALE GENOMIC DNA]</scope>
    <source>
        <strain evidence="2">Shaxun</strain>
        <tissue evidence="2">Muscle</tissue>
    </source>
</reference>
<proteinExistence type="predicted"/>
<organism evidence="2 3">
    <name type="scientific">Stichopus japonicus</name>
    <name type="common">Sea cucumber</name>
    <dbReference type="NCBI Taxonomy" id="307972"/>
    <lineage>
        <taxon>Eukaryota</taxon>
        <taxon>Metazoa</taxon>
        <taxon>Echinodermata</taxon>
        <taxon>Eleutherozoa</taxon>
        <taxon>Echinozoa</taxon>
        <taxon>Holothuroidea</taxon>
        <taxon>Aspidochirotacea</taxon>
        <taxon>Aspidochirotida</taxon>
        <taxon>Stichopodidae</taxon>
        <taxon>Apostichopus</taxon>
    </lineage>
</organism>
<dbReference type="PROSITE" id="PS51257">
    <property type="entry name" value="PROKAR_LIPOPROTEIN"/>
    <property type="match status" value="1"/>
</dbReference>
<dbReference type="OrthoDB" id="10367318at2759"/>
<dbReference type="AlphaFoldDB" id="A0A2G8KR82"/>
<evidence type="ECO:0000313" key="2">
    <source>
        <dbReference type="EMBL" id="PIK50512.1"/>
    </source>
</evidence>
<accession>A0A2G8KR82</accession>
<dbReference type="EMBL" id="MRZV01000418">
    <property type="protein sequence ID" value="PIK50512.1"/>
    <property type="molecule type" value="Genomic_DNA"/>
</dbReference>
<evidence type="ECO:0000256" key="1">
    <source>
        <dbReference type="SAM" id="Phobius"/>
    </source>
</evidence>
<evidence type="ECO:0000313" key="3">
    <source>
        <dbReference type="Proteomes" id="UP000230750"/>
    </source>
</evidence>
<keyword evidence="1" id="KW-0812">Transmembrane</keyword>
<comment type="caution">
    <text evidence="2">The sequence shown here is derived from an EMBL/GenBank/DDBJ whole genome shotgun (WGS) entry which is preliminary data.</text>
</comment>
<protein>
    <submittedName>
        <fullName evidence="2">Uncharacterized protein</fullName>
    </submittedName>
</protein>
<name>A0A2G8KR82_STIJA</name>
<dbReference type="Proteomes" id="UP000230750">
    <property type="component" value="Unassembled WGS sequence"/>
</dbReference>
<keyword evidence="3" id="KW-1185">Reference proteome</keyword>
<sequence>MTSDKVFLFGLIFAGGVPMIFAVVATACWVVRRDEDNVSRKRSLTVEEEDLSPVVKVDSLPRSVASGVTSDMPANAVLYRSHSVRSTKDKVGPMSQLVLPPIGTESNRVSQHIYDEAPNFATSELALSRGKHSSTLPAKTYTSRSSLYRMSADYADVAAIHTSAGNYENFRLQPSTMNNGNPNATLPAIRL</sequence>